<dbReference type="AlphaFoldDB" id="A0A0A8TT77"/>
<dbReference type="Pfam" id="PF01755">
    <property type="entry name" value="Glyco_transf_25"/>
    <property type="match status" value="1"/>
</dbReference>
<name>A0A0A8TT77_ACIBZ</name>
<evidence type="ECO:0000259" key="1">
    <source>
        <dbReference type="Pfam" id="PF01755"/>
    </source>
</evidence>
<proteinExistence type="predicted"/>
<dbReference type="RefSeq" id="WP_042089513.1">
    <property type="nucleotide sequence ID" value="NZ_CDEL01000271.1"/>
</dbReference>
<organism evidence="2 3">
    <name type="scientific">Acinetobacter bereziniae</name>
    <name type="common">Acinetobacter genomosp. 10</name>
    <dbReference type="NCBI Taxonomy" id="106648"/>
    <lineage>
        <taxon>Bacteria</taxon>
        <taxon>Pseudomonadati</taxon>
        <taxon>Pseudomonadota</taxon>
        <taxon>Gammaproteobacteria</taxon>
        <taxon>Moraxellales</taxon>
        <taxon>Moraxellaceae</taxon>
        <taxon>Acinetobacter</taxon>
    </lineage>
</organism>
<dbReference type="CDD" id="cd06532">
    <property type="entry name" value="Glyco_transf_25"/>
    <property type="match status" value="1"/>
</dbReference>
<sequence length="255" mass="30086">MNFVISLASAKERRLHIVNEFQAQNIEFIFFDAIQPEQISLMEEKYGISLINSGLTAGEKACFFSHVEIWNIAVSKKMKYIAIFEDDVFLAKKASSFLKNWDWIPPKINIIKLEMFEQYVLMSMNKIQLKNERFLRELKEKHLGTAGYILSFDGAKNYLKYIKDKNIESPLDRLIFENYLNDGYEIIYQMVPGLSAQADRIGKSEFESQLEIDRKKNQLTKDKHKQKLSLVQKLKREILRLVYQLRLRFCKIGFY</sequence>
<evidence type="ECO:0000313" key="3">
    <source>
        <dbReference type="Proteomes" id="UP000644140"/>
    </source>
</evidence>
<reference evidence="2" key="1">
    <citation type="submission" date="2022-02" db="EMBL/GenBank/DDBJ databases">
        <title>Characterization of Tn125 harboring carbapenem-resistant Acinetobacter bereziniae clinical isolates.</title>
        <authorList>
            <person name="Wong N.-K."/>
            <person name="Pan Q."/>
        </authorList>
    </citation>
    <scope>NUCLEOTIDE SEQUENCE</scope>
    <source>
        <strain evidence="2">GD03393</strain>
    </source>
</reference>
<protein>
    <submittedName>
        <fullName evidence="2">Glycosyltransferase family 25 protein</fullName>
    </submittedName>
</protein>
<feature type="domain" description="Glycosyl transferase family 25" evidence="1">
    <location>
        <begin position="2"/>
        <end position="174"/>
    </location>
</feature>
<dbReference type="EMBL" id="CP092085">
    <property type="protein sequence ID" value="UUN97100.1"/>
    <property type="molecule type" value="Genomic_DNA"/>
</dbReference>
<accession>A0A0A8TT77</accession>
<dbReference type="Proteomes" id="UP000644140">
    <property type="component" value="Chromosome"/>
</dbReference>
<evidence type="ECO:0000313" key="2">
    <source>
        <dbReference type="EMBL" id="UUN97100.1"/>
    </source>
</evidence>
<dbReference type="InterPro" id="IPR002654">
    <property type="entry name" value="Glyco_trans_25"/>
</dbReference>
<gene>
    <name evidence="2" type="ORF">I9054_017340</name>
</gene>